<keyword evidence="2" id="KW-1185">Reference proteome</keyword>
<dbReference type="Proteomes" id="UP000199306">
    <property type="component" value="Unassembled WGS sequence"/>
</dbReference>
<protein>
    <submittedName>
        <fullName evidence="1">Uncharacterized protein</fullName>
    </submittedName>
</protein>
<dbReference type="AlphaFoldDB" id="A0A1I5WMW2"/>
<reference evidence="1 2" key="1">
    <citation type="submission" date="2016-10" db="EMBL/GenBank/DDBJ databases">
        <authorList>
            <person name="de Groot N.N."/>
        </authorList>
    </citation>
    <scope>NUCLEOTIDE SEQUENCE [LARGE SCALE GENOMIC DNA]</scope>
    <source>
        <strain evidence="2">E92,LMG 26720,CCM 7988</strain>
    </source>
</reference>
<organism evidence="1 2">
    <name type="scientific">Pseudarcicella hirudinis</name>
    <dbReference type="NCBI Taxonomy" id="1079859"/>
    <lineage>
        <taxon>Bacteria</taxon>
        <taxon>Pseudomonadati</taxon>
        <taxon>Bacteroidota</taxon>
        <taxon>Cytophagia</taxon>
        <taxon>Cytophagales</taxon>
        <taxon>Flectobacillaceae</taxon>
        <taxon>Pseudarcicella</taxon>
    </lineage>
</organism>
<accession>A0A1I5WMW2</accession>
<proteinExistence type="predicted"/>
<evidence type="ECO:0000313" key="2">
    <source>
        <dbReference type="Proteomes" id="UP000199306"/>
    </source>
</evidence>
<sequence>MQSFYYPIFNRINRMLDLMALIAIQNHSKFEREGLFLHKMNKKLIGS</sequence>
<name>A0A1I5WMW2_9BACT</name>
<gene>
    <name evidence="1" type="ORF">SAMN04515674_11243</name>
</gene>
<dbReference type="EMBL" id="FOXH01000012">
    <property type="protein sequence ID" value="SFQ20726.1"/>
    <property type="molecule type" value="Genomic_DNA"/>
</dbReference>
<evidence type="ECO:0000313" key="1">
    <source>
        <dbReference type="EMBL" id="SFQ20726.1"/>
    </source>
</evidence>